<dbReference type="InterPro" id="IPR014939">
    <property type="entry name" value="CDT1_Gemini-bd-like"/>
</dbReference>
<dbReference type="Pfam" id="PF08839">
    <property type="entry name" value="CDT1"/>
    <property type="match status" value="1"/>
</dbReference>
<feature type="compositionally biased region" description="Polar residues" evidence="3">
    <location>
        <begin position="180"/>
        <end position="193"/>
    </location>
</feature>
<dbReference type="PANTHER" id="PTHR28637:SF1">
    <property type="entry name" value="DNA REPLICATION FACTOR CDT1"/>
    <property type="match status" value="1"/>
</dbReference>
<feature type="region of interest" description="Disordered" evidence="3">
    <location>
        <begin position="132"/>
        <end position="164"/>
    </location>
</feature>
<evidence type="ECO:0000313" key="5">
    <source>
        <dbReference type="EMBL" id="KNE66376.1"/>
    </source>
</evidence>
<feature type="compositionally biased region" description="Low complexity" evidence="3">
    <location>
        <begin position="28"/>
        <end position="37"/>
    </location>
</feature>
<comment type="similarity">
    <text evidence="1">Belongs to the Cdt1 family.</text>
</comment>
<dbReference type="GO" id="GO:0071163">
    <property type="term" value="P:DNA replication preinitiation complex assembly"/>
    <property type="evidence" value="ECO:0007669"/>
    <property type="project" value="InterPro"/>
</dbReference>
<evidence type="ECO:0000256" key="2">
    <source>
        <dbReference type="ARBA" id="ARBA00023306"/>
    </source>
</evidence>
<feature type="region of interest" description="Disordered" evidence="3">
    <location>
        <begin position="561"/>
        <end position="590"/>
    </location>
</feature>
<sequence length="802" mass="85772">MSAPNPPKPQQTLLSSYLTVVKRTTRSAAKANAAKANIDTTSTTAPTIQHHSPPNSPKDTRAAKRMRLGPQNLPTSEPDVQSPVRSSARLAARAQNLSVVTDQKRARRTPIKLALPHEPATVASPIRLALPEEEEPVVEKDVPARPPTPEAPAAPAKSKNGSTPATNRIERALQILDSPSKPTSARGGTTTPPVSAGLLSPRAASVAGVLSPTAASPSKPKTSLKDRFARLAERAPRRNLITAFESALPDKPAVPPVPRTPTSAGTPTVPATPTTTTDLTSPPTSATSRPSISTAPTPRARPALPTSPTPIDPYRLPHLDDINPSSTPLPTGSATRRPRLAPAGQPHVIAPTQRVPLSPAMTHLDQVFNGLEFSVAYQRGRGELCTFQSVQRNVENASSRAFTLTHVAMIRGVFPEAYDLQPVKADWHGNKVETVAFDFNVSWARKRRADDDEDSEEEREVVSKPEFLAVDIPKRRIEFRARLIALVERAHRAFLVARDLHDWEPTDPLRPWHPEFDLKTVAIPVMALPTLRPITPRKLVQLPTAAAVRAAKTKAQVVAAMDLSDSDDSGVESGRRSPTPSSPKRPGVQQRFSKLLERVRAKEEQVKRDVLLGMSPEEVREKTMLSRLPLMAETVQIQLAQLGKNVAPLATLAQKVVDSYPTPMSVQMATEHLHLLAKTVPAWCNVVEIGVKKFVRVVPANQASVKPTIAQAQQAIAAKFANSGAGEDDEEAGSSTAAAVAATVGSGAAAAVWPVARGGGTSFPTRVSTATRGGGGAALLDVRKPATGGLAARQTLLHSRKK</sequence>
<dbReference type="VEuPathDB" id="FungiDB:AMAG_11520"/>
<organism evidence="5 6">
    <name type="scientific">Allomyces macrogynus (strain ATCC 38327)</name>
    <name type="common">Allomyces javanicus var. macrogynus</name>
    <dbReference type="NCBI Taxonomy" id="578462"/>
    <lineage>
        <taxon>Eukaryota</taxon>
        <taxon>Fungi</taxon>
        <taxon>Fungi incertae sedis</taxon>
        <taxon>Blastocladiomycota</taxon>
        <taxon>Blastocladiomycetes</taxon>
        <taxon>Blastocladiales</taxon>
        <taxon>Blastocladiaceae</taxon>
        <taxon>Allomyces</taxon>
    </lineage>
</organism>
<dbReference type="GO" id="GO:0000278">
    <property type="term" value="P:mitotic cell cycle"/>
    <property type="evidence" value="ECO:0007669"/>
    <property type="project" value="TreeGrafter"/>
</dbReference>
<reference evidence="5 6" key="1">
    <citation type="submission" date="2009-11" db="EMBL/GenBank/DDBJ databases">
        <title>Annotation of Allomyces macrogynus ATCC 38327.</title>
        <authorList>
            <consortium name="The Broad Institute Genome Sequencing Platform"/>
            <person name="Russ C."/>
            <person name="Cuomo C."/>
            <person name="Burger G."/>
            <person name="Gray M.W."/>
            <person name="Holland P.W.H."/>
            <person name="King N."/>
            <person name="Lang F.B.F."/>
            <person name="Roger A.J."/>
            <person name="Ruiz-Trillo I."/>
            <person name="Young S.K."/>
            <person name="Zeng Q."/>
            <person name="Gargeya S."/>
            <person name="Fitzgerald M."/>
            <person name="Haas B."/>
            <person name="Abouelleil A."/>
            <person name="Alvarado L."/>
            <person name="Arachchi H.M."/>
            <person name="Berlin A."/>
            <person name="Chapman S.B."/>
            <person name="Gearin G."/>
            <person name="Goldberg J."/>
            <person name="Griggs A."/>
            <person name="Gujja S."/>
            <person name="Hansen M."/>
            <person name="Heiman D."/>
            <person name="Howarth C."/>
            <person name="Larimer J."/>
            <person name="Lui A."/>
            <person name="MacDonald P.J.P."/>
            <person name="McCowen C."/>
            <person name="Montmayeur A."/>
            <person name="Murphy C."/>
            <person name="Neiman D."/>
            <person name="Pearson M."/>
            <person name="Priest M."/>
            <person name="Roberts A."/>
            <person name="Saif S."/>
            <person name="Shea T."/>
            <person name="Sisk P."/>
            <person name="Stolte C."/>
            <person name="Sykes S."/>
            <person name="Wortman J."/>
            <person name="Nusbaum C."/>
            <person name="Birren B."/>
        </authorList>
    </citation>
    <scope>NUCLEOTIDE SEQUENCE [LARGE SCALE GENOMIC DNA]</scope>
    <source>
        <strain evidence="5 6">ATCC 38327</strain>
    </source>
</reference>
<dbReference type="PANTHER" id="PTHR28637">
    <property type="entry name" value="DNA REPLICATION FACTOR CDT1"/>
    <property type="match status" value="1"/>
</dbReference>
<dbReference type="InterPro" id="IPR032054">
    <property type="entry name" value="Cdt1_C"/>
</dbReference>
<name>A0A0L0SV77_ALLM3</name>
<evidence type="ECO:0000256" key="3">
    <source>
        <dbReference type="SAM" id="MobiDB-lite"/>
    </source>
</evidence>
<dbReference type="InterPro" id="IPR038090">
    <property type="entry name" value="Cdt1_C_WH_dom_sf"/>
</dbReference>
<evidence type="ECO:0000256" key="1">
    <source>
        <dbReference type="ARBA" id="ARBA00008356"/>
    </source>
</evidence>
<dbReference type="eggNOG" id="KOG4762">
    <property type="taxonomic scope" value="Eukaryota"/>
</dbReference>
<keyword evidence="6" id="KW-1185">Reference proteome</keyword>
<dbReference type="OMA" id="ENEYEWH"/>
<dbReference type="GO" id="GO:0000076">
    <property type="term" value="P:DNA replication checkpoint signaling"/>
    <property type="evidence" value="ECO:0007669"/>
    <property type="project" value="TreeGrafter"/>
</dbReference>
<evidence type="ECO:0000313" key="6">
    <source>
        <dbReference type="Proteomes" id="UP000054350"/>
    </source>
</evidence>
<dbReference type="GO" id="GO:0070182">
    <property type="term" value="F:DNA polymerase binding"/>
    <property type="evidence" value="ECO:0007669"/>
    <property type="project" value="TreeGrafter"/>
</dbReference>
<feature type="compositionally biased region" description="Polar residues" evidence="3">
    <location>
        <begin position="72"/>
        <end position="83"/>
    </location>
</feature>
<dbReference type="STRING" id="578462.A0A0L0SV77"/>
<feature type="compositionally biased region" description="Polar residues" evidence="3">
    <location>
        <begin position="323"/>
        <end position="334"/>
    </location>
</feature>
<feature type="domain" description="CDT1 Geminin-binding" evidence="4">
    <location>
        <begin position="357"/>
        <end position="530"/>
    </location>
</feature>
<dbReference type="InterPro" id="IPR036390">
    <property type="entry name" value="WH_DNA-bd_sf"/>
</dbReference>
<reference evidence="6" key="2">
    <citation type="submission" date="2009-11" db="EMBL/GenBank/DDBJ databases">
        <title>The Genome Sequence of Allomyces macrogynus strain ATCC 38327.</title>
        <authorList>
            <consortium name="The Broad Institute Genome Sequencing Platform"/>
            <person name="Russ C."/>
            <person name="Cuomo C."/>
            <person name="Shea T."/>
            <person name="Young S.K."/>
            <person name="Zeng Q."/>
            <person name="Koehrsen M."/>
            <person name="Haas B."/>
            <person name="Borodovsky M."/>
            <person name="Guigo R."/>
            <person name="Alvarado L."/>
            <person name="Berlin A."/>
            <person name="Borenstein D."/>
            <person name="Chen Z."/>
            <person name="Engels R."/>
            <person name="Freedman E."/>
            <person name="Gellesch M."/>
            <person name="Goldberg J."/>
            <person name="Griggs A."/>
            <person name="Gujja S."/>
            <person name="Heiman D."/>
            <person name="Hepburn T."/>
            <person name="Howarth C."/>
            <person name="Jen D."/>
            <person name="Larson L."/>
            <person name="Lewis B."/>
            <person name="Mehta T."/>
            <person name="Park D."/>
            <person name="Pearson M."/>
            <person name="Roberts A."/>
            <person name="Saif S."/>
            <person name="Shenoy N."/>
            <person name="Sisk P."/>
            <person name="Stolte C."/>
            <person name="Sykes S."/>
            <person name="Walk T."/>
            <person name="White J."/>
            <person name="Yandava C."/>
            <person name="Burger G."/>
            <person name="Gray M.W."/>
            <person name="Holland P.W.H."/>
            <person name="King N."/>
            <person name="Lang F.B.F."/>
            <person name="Roger A.J."/>
            <person name="Ruiz-Trillo I."/>
            <person name="Lander E."/>
            <person name="Nusbaum C."/>
        </authorList>
    </citation>
    <scope>NUCLEOTIDE SEQUENCE [LARGE SCALE GENOMIC DNA]</scope>
    <source>
        <strain evidence="6">ATCC 38327</strain>
    </source>
</reference>
<dbReference type="Gene3D" id="1.10.10.1420">
    <property type="entry name" value="DNA replication factor Cdt1, C-terminal WH domain"/>
    <property type="match status" value="1"/>
</dbReference>
<dbReference type="EMBL" id="GG745350">
    <property type="protein sequence ID" value="KNE66376.1"/>
    <property type="molecule type" value="Genomic_DNA"/>
</dbReference>
<feature type="compositionally biased region" description="Low complexity" evidence="3">
    <location>
        <begin position="260"/>
        <end position="304"/>
    </location>
</feature>
<gene>
    <name evidence="5" type="ORF">AMAG_11520</name>
</gene>
<dbReference type="OrthoDB" id="341730at2759"/>
<dbReference type="Proteomes" id="UP000054350">
    <property type="component" value="Unassembled WGS sequence"/>
</dbReference>
<feature type="region of interest" description="Disordered" evidence="3">
    <location>
        <begin position="244"/>
        <end position="343"/>
    </location>
</feature>
<feature type="compositionally biased region" description="Polar residues" evidence="3">
    <location>
        <begin position="38"/>
        <end position="53"/>
    </location>
</feature>
<dbReference type="SMART" id="SM01075">
    <property type="entry name" value="CDT1"/>
    <property type="match status" value="1"/>
</dbReference>
<proteinExistence type="inferred from homology"/>
<dbReference type="SUPFAM" id="SSF46785">
    <property type="entry name" value="Winged helix' DNA-binding domain"/>
    <property type="match status" value="1"/>
</dbReference>
<keyword evidence="2" id="KW-0131">Cell cycle</keyword>
<dbReference type="GO" id="GO:0005634">
    <property type="term" value="C:nucleus"/>
    <property type="evidence" value="ECO:0007669"/>
    <property type="project" value="TreeGrafter"/>
</dbReference>
<dbReference type="InterPro" id="IPR045173">
    <property type="entry name" value="Cdt1"/>
</dbReference>
<feature type="compositionally biased region" description="Low complexity" evidence="3">
    <location>
        <begin position="576"/>
        <end position="586"/>
    </location>
</feature>
<accession>A0A0L0SV77</accession>
<dbReference type="GO" id="GO:0030174">
    <property type="term" value="P:regulation of DNA-templated DNA replication initiation"/>
    <property type="evidence" value="ECO:0007669"/>
    <property type="project" value="InterPro"/>
</dbReference>
<feature type="region of interest" description="Disordered" evidence="3">
    <location>
        <begin position="28"/>
        <end position="83"/>
    </location>
</feature>
<dbReference type="AlphaFoldDB" id="A0A0L0SV77"/>
<protein>
    <recommendedName>
        <fullName evidence="4">CDT1 Geminin-binding domain-containing protein</fullName>
    </recommendedName>
</protein>
<evidence type="ECO:0000259" key="4">
    <source>
        <dbReference type="SMART" id="SM01075"/>
    </source>
</evidence>
<feature type="region of interest" description="Disordered" evidence="3">
    <location>
        <begin position="176"/>
        <end position="198"/>
    </location>
</feature>
<dbReference type="Pfam" id="PF16679">
    <property type="entry name" value="CDT1_C"/>
    <property type="match status" value="1"/>
</dbReference>
<dbReference type="GO" id="GO:0003677">
    <property type="term" value="F:DNA binding"/>
    <property type="evidence" value="ECO:0007669"/>
    <property type="project" value="InterPro"/>
</dbReference>